<feature type="non-terminal residue" evidence="10">
    <location>
        <position position="1"/>
    </location>
</feature>
<keyword evidence="6" id="KW-0067">ATP-binding</keyword>
<evidence type="ECO:0000259" key="9">
    <source>
        <dbReference type="PROSITE" id="PS50011"/>
    </source>
</evidence>
<dbReference type="PANTHER" id="PTHR24353">
    <property type="entry name" value="CYCLIC NUCLEOTIDE-DEPENDENT PROTEIN KINASE"/>
    <property type="match status" value="1"/>
</dbReference>
<reference evidence="10" key="1">
    <citation type="journal article" date="2020" name="Fungal Divers.">
        <title>Resolving the Mortierellaceae phylogeny through synthesis of multi-gene phylogenetics and phylogenomics.</title>
        <authorList>
            <person name="Vandepol N."/>
            <person name="Liber J."/>
            <person name="Desiro A."/>
            <person name="Na H."/>
            <person name="Kennedy M."/>
            <person name="Barry K."/>
            <person name="Grigoriev I.V."/>
            <person name="Miller A.N."/>
            <person name="O'Donnell K."/>
            <person name="Stajich J.E."/>
            <person name="Bonito G."/>
        </authorList>
    </citation>
    <scope>NUCLEOTIDE SEQUENCE</scope>
    <source>
        <strain evidence="10">KOD1015</strain>
    </source>
</reference>
<name>A0A9P6EVJ8_9FUNG</name>
<keyword evidence="5" id="KW-0418">Kinase</keyword>
<keyword evidence="3" id="KW-0808">Transferase</keyword>
<evidence type="ECO:0000256" key="3">
    <source>
        <dbReference type="ARBA" id="ARBA00022679"/>
    </source>
</evidence>
<evidence type="ECO:0000256" key="1">
    <source>
        <dbReference type="ARBA" id="ARBA00012444"/>
    </source>
</evidence>
<dbReference type="GO" id="GO:0005829">
    <property type="term" value="C:cytosol"/>
    <property type="evidence" value="ECO:0007669"/>
    <property type="project" value="TreeGrafter"/>
</dbReference>
<organism evidence="10 11">
    <name type="scientific">Lunasporangiospora selenospora</name>
    <dbReference type="NCBI Taxonomy" id="979761"/>
    <lineage>
        <taxon>Eukaryota</taxon>
        <taxon>Fungi</taxon>
        <taxon>Fungi incertae sedis</taxon>
        <taxon>Mucoromycota</taxon>
        <taxon>Mortierellomycotina</taxon>
        <taxon>Mortierellomycetes</taxon>
        <taxon>Mortierellales</taxon>
        <taxon>Mortierellaceae</taxon>
        <taxon>Lunasporangiospora</taxon>
    </lineage>
</organism>
<accession>A0A9P6EVJ8</accession>
<evidence type="ECO:0000256" key="2">
    <source>
        <dbReference type="ARBA" id="ARBA00022527"/>
    </source>
</evidence>
<proteinExistence type="predicted"/>
<protein>
    <recommendedName>
        <fullName evidence="1">cAMP-dependent protein kinase</fullName>
        <ecNumber evidence="1">2.7.11.11</ecNumber>
    </recommendedName>
</protein>
<feature type="domain" description="Protein kinase" evidence="9">
    <location>
        <begin position="1"/>
        <end position="56"/>
    </location>
</feature>
<dbReference type="InterPro" id="IPR011009">
    <property type="entry name" value="Kinase-like_dom_sf"/>
</dbReference>
<dbReference type="InterPro" id="IPR000719">
    <property type="entry name" value="Prot_kinase_dom"/>
</dbReference>
<evidence type="ECO:0000313" key="10">
    <source>
        <dbReference type="EMBL" id="KAF9535885.1"/>
    </source>
</evidence>
<comment type="catalytic activity">
    <reaction evidence="8">
        <text>L-seryl-[protein] + ATP = O-phospho-L-seryl-[protein] + ADP + H(+)</text>
        <dbReference type="Rhea" id="RHEA:17989"/>
        <dbReference type="Rhea" id="RHEA-COMP:9863"/>
        <dbReference type="Rhea" id="RHEA-COMP:11604"/>
        <dbReference type="ChEBI" id="CHEBI:15378"/>
        <dbReference type="ChEBI" id="CHEBI:29999"/>
        <dbReference type="ChEBI" id="CHEBI:30616"/>
        <dbReference type="ChEBI" id="CHEBI:83421"/>
        <dbReference type="ChEBI" id="CHEBI:456216"/>
        <dbReference type="EC" id="2.7.11.11"/>
    </reaction>
</comment>
<dbReference type="Proteomes" id="UP000780801">
    <property type="component" value="Unassembled WGS sequence"/>
</dbReference>
<keyword evidence="4" id="KW-0547">Nucleotide-binding</keyword>
<feature type="non-terminal residue" evidence="10">
    <location>
        <position position="56"/>
    </location>
</feature>
<dbReference type="EC" id="2.7.11.11" evidence="1"/>
<evidence type="ECO:0000256" key="8">
    <source>
        <dbReference type="ARBA" id="ARBA00047454"/>
    </source>
</evidence>
<evidence type="ECO:0000256" key="5">
    <source>
        <dbReference type="ARBA" id="ARBA00022777"/>
    </source>
</evidence>
<dbReference type="Gene3D" id="3.30.200.20">
    <property type="entry name" value="Phosphorylase Kinase, domain 1"/>
    <property type="match status" value="1"/>
</dbReference>
<evidence type="ECO:0000256" key="7">
    <source>
        <dbReference type="ARBA" id="ARBA00047292"/>
    </source>
</evidence>
<dbReference type="GO" id="GO:0005952">
    <property type="term" value="C:cAMP-dependent protein kinase complex"/>
    <property type="evidence" value="ECO:0007669"/>
    <property type="project" value="TreeGrafter"/>
</dbReference>
<dbReference type="EMBL" id="JAABOA010008405">
    <property type="protein sequence ID" value="KAF9535885.1"/>
    <property type="molecule type" value="Genomic_DNA"/>
</dbReference>
<keyword evidence="2" id="KW-0723">Serine/threonine-protein kinase</keyword>
<keyword evidence="11" id="KW-1185">Reference proteome</keyword>
<dbReference type="GO" id="GO:0005524">
    <property type="term" value="F:ATP binding"/>
    <property type="evidence" value="ECO:0007669"/>
    <property type="project" value="UniProtKB-KW"/>
</dbReference>
<dbReference type="SUPFAM" id="SSF56112">
    <property type="entry name" value="Protein kinase-like (PK-like)"/>
    <property type="match status" value="1"/>
</dbReference>
<dbReference type="AlphaFoldDB" id="A0A9P6EVJ8"/>
<dbReference type="GO" id="GO:0004691">
    <property type="term" value="F:cAMP-dependent protein kinase activity"/>
    <property type="evidence" value="ECO:0007669"/>
    <property type="project" value="UniProtKB-EC"/>
</dbReference>
<dbReference type="OrthoDB" id="63267at2759"/>
<sequence>TGTFGRVYLTKFGRDQFSYYAMKVLKKSEVVRLKQVEHINSEKQILSQVHFPFIVN</sequence>
<evidence type="ECO:0000256" key="4">
    <source>
        <dbReference type="ARBA" id="ARBA00022741"/>
    </source>
</evidence>
<evidence type="ECO:0000256" key="6">
    <source>
        <dbReference type="ARBA" id="ARBA00022840"/>
    </source>
</evidence>
<comment type="caution">
    <text evidence="10">The sequence shown here is derived from an EMBL/GenBank/DDBJ whole genome shotgun (WGS) entry which is preliminary data.</text>
</comment>
<dbReference type="PANTHER" id="PTHR24353:SF37">
    <property type="entry name" value="CAMP-DEPENDENT PROTEIN KINASE CATALYTIC SUBUNIT PRKX"/>
    <property type="match status" value="1"/>
</dbReference>
<gene>
    <name evidence="10" type="ORF">BGW38_010417</name>
</gene>
<evidence type="ECO:0000313" key="11">
    <source>
        <dbReference type="Proteomes" id="UP000780801"/>
    </source>
</evidence>
<dbReference type="PROSITE" id="PS50011">
    <property type="entry name" value="PROTEIN_KINASE_DOM"/>
    <property type="match status" value="1"/>
</dbReference>
<comment type="catalytic activity">
    <reaction evidence="7">
        <text>L-threonyl-[protein] + ATP = O-phospho-L-threonyl-[protein] + ADP + H(+)</text>
        <dbReference type="Rhea" id="RHEA:46608"/>
        <dbReference type="Rhea" id="RHEA-COMP:11060"/>
        <dbReference type="Rhea" id="RHEA-COMP:11605"/>
        <dbReference type="ChEBI" id="CHEBI:15378"/>
        <dbReference type="ChEBI" id="CHEBI:30013"/>
        <dbReference type="ChEBI" id="CHEBI:30616"/>
        <dbReference type="ChEBI" id="CHEBI:61977"/>
        <dbReference type="ChEBI" id="CHEBI:456216"/>
        <dbReference type="EC" id="2.7.11.11"/>
    </reaction>
</comment>